<keyword evidence="7" id="KW-1133">Transmembrane helix</keyword>
<keyword evidence="4 6" id="KW-0862">Zinc</keyword>
<keyword evidence="1 6" id="KW-0645">Protease</keyword>
<dbReference type="Pfam" id="PF01435">
    <property type="entry name" value="Peptidase_M48"/>
    <property type="match status" value="1"/>
</dbReference>
<dbReference type="GO" id="GO:0046872">
    <property type="term" value="F:metal ion binding"/>
    <property type="evidence" value="ECO:0007669"/>
    <property type="project" value="UniProtKB-KW"/>
</dbReference>
<evidence type="ECO:0000256" key="6">
    <source>
        <dbReference type="RuleBase" id="RU003983"/>
    </source>
</evidence>
<dbReference type="AlphaFoldDB" id="A0A438MP74"/>
<dbReference type="GO" id="GO:0004222">
    <property type="term" value="F:metalloendopeptidase activity"/>
    <property type="evidence" value="ECO:0007669"/>
    <property type="project" value="InterPro"/>
</dbReference>
<reference evidence="9 10" key="1">
    <citation type="submission" date="2019-01" db="EMBL/GenBank/DDBJ databases">
        <title>Sequencing the genomes of 1000 actinobacteria strains.</title>
        <authorList>
            <person name="Klenk H.-P."/>
        </authorList>
    </citation>
    <scope>NUCLEOTIDE SEQUENCE [LARGE SCALE GENOMIC DNA]</scope>
    <source>
        <strain evidence="9 10">DSM 43925</strain>
    </source>
</reference>
<feature type="transmembrane region" description="Helical" evidence="7">
    <location>
        <begin position="280"/>
        <end position="307"/>
    </location>
</feature>
<dbReference type="InterPro" id="IPR052173">
    <property type="entry name" value="Beta-lactam_resp_regulator"/>
</dbReference>
<accession>A0A438MP74</accession>
<comment type="caution">
    <text evidence="9">The sequence shown here is derived from an EMBL/GenBank/DDBJ whole genome shotgun (WGS) entry which is preliminary data.</text>
</comment>
<evidence type="ECO:0000313" key="9">
    <source>
        <dbReference type="EMBL" id="RVX47628.1"/>
    </source>
</evidence>
<evidence type="ECO:0000256" key="2">
    <source>
        <dbReference type="ARBA" id="ARBA00022723"/>
    </source>
</evidence>
<evidence type="ECO:0000259" key="8">
    <source>
        <dbReference type="Pfam" id="PF01435"/>
    </source>
</evidence>
<feature type="transmembrane region" description="Helical" evidence="7">
    <location>
        <begin position="88"/>
        <end position="113"/>
    </location>
</feature>
<dbReference type="RefSeq" id="WP_127940032.1">
    <property type="nucleotide sequence ID" value="NZ_SAUN01000001.1"/>
</dbReference>
<feature type="domain" description="Peptidase M48" evidence="8">
    <location>
        <begin position="140"/>
        <end position="195"/>
    </location>
</feature>
<dbReference type="InterPro" id="IPR001915">
    <property type="entry name" value="Peptidase_M48"/>
</dbReference>
<keyword evidence="10" id="KW-1185">Reference proteome</keyword>
<evidence type="ECO:0000256" key="7">
    <source>
        <dbReference type="SAM" id="Phobius"/>
    </source>
</evidence>
<comment type="cofactor">
    <cofactor evidence="6">
        <name>Zn(2+)</name>
        <dbReference type="ChEBI" id="CHEBI:29105"/>
    </cofactor>
    <text evidence="6">Binds 1 zinc ion per subunit.</text>
</comment>
<dbReference type="CDD" id="cd07326">
    <property type="entry name" value="M56_BlaR1_MecR1_like"/>
    <property type="match status" value="1"/>
</dbReference>
<evidence type="ECO:0000256" key="5">
    <source>
        <dbReference type="ARBA" id="ARBA00023049"/>
    </source>
</evidence>
<sequence>MIAAAVLTLYAVAAAVGLPALGRRVASRADRAPRLAIVVWLAAAGSVVASAVLAALAFAVPADVVAHGLAGLFEICADMLIHGSALTWAGVAALLVAGAVPARLLWCGVAVLARTGRERREHAALLGLLGRRDRDLDAIVLDYEERVAYCLPGRHAETVITTGALRSLSRAQVAAVLAHEQAHLRGRHHLAVAAAHALTRAFPRVPVFEAARVEIARLIELRADDVAARRHPRVQIAAALVGLATGRAPAFALGAGGATALVRVRRMLNPERPLRRTERLVGLLAVGALLGGPALVALVPGIASFLAHHCHSVLDSFFA</sequence>
<comment type="similarity">
    <text evidence="6">Belongs to the peptidase M48 family.</text>
</comment>
<evidence type="ECO:0000256" key="4">
    <source>
        <dbReference type="ARBA" id="ARBA00022833"/>
    </source>
</evidence>
<proteinExistence type="inferred from homology"/>
<organism evidence="9 10">
    <name type="scientific">Nonomuraea polychroma</name>
    <dbReference type="NCBI Taxonomy" id="46176"/>
    <lineage>
        <taxon>Bacteria</taxon>
        <taxon>Bacillati</taxon>
        <taxon>Actinomycetota</taxon>
        <taxon>Actinomycetes</taxon>
        <taxon>Streptosporangiales</taxon>
        <taxon>Streptosporangiaceae</taxon>
        <taxon>Nonomuraea</taxon>
    </lineage>
</organism>
<evidence type="ECO:0000256" key="3">
    <source>
        <dbReference type="ARBA" id="ARBA00022801"/>
    </source>
</evidence>
<keyword evidence="3 6" id="KW-0378">Hydrolase</keyword>
<dbReference type="GO" id="GO:0006508">
    <property type="term" value="P:proteolysis"/>
    <property type="evidence" value="ECO:0007669"/>
    <property type="project" value="UniProtKB-KW"/>
</dbReference>
<keyword evidence="7" id="KW-0472">Membrane</keyword>
<keyword evidence="7" id="KW-0812">Transmembrane</keyword>
<name>A0A438MP74_9ACTN</name>
<keyword evidence="5 6" id="KW-0482">Metalloprotease</keyword>
<keyword evidence="2" id="KW-0479">Metal-binding</keyword>
<dbReference type="Proteomes" id="UP000284824">
    <property type="component" value="Unassembled WGS sequence"/>
</dbReference>
<dbReference type="EMBL" id="SAUN01000001">
    <property type="protein sequence ID" value="RVX47628.1"/>
    <property type="molecule type" value="Genomic_DNA"/>
</dbReference>
<feature type="transmembrane region" description="Helical" evidence="7">
    <location>
        <begin position="37"/>
        <end position="57"/>
    </location>
</feature>
<dbReference type="PANTHER" id="PTHR34978">
    <property type="entry name" value="POSSIBLE SENSOR-TRANSDUCER PROTEIN BLAR"/>
    <property type="match status" value="1"/>
</dbReference>
<protein>
    <submittedName>
        <fullName evidence="9">Zn-dependent protease with chaperone function</fullName>
    </submittedName>
</protein>
<dbReference type="Gene3D" id="3.30.2010.10">
    <property type="entry name" value="Metalloproteases ('zincins'), catalytic domain"/>
    <property type="match status" value="1"/>
</dbReference>
<gene>
    <name evidence="9" type="ORF">EDD27_10567</name>
</gene>
<dbReference type="OrthoDB" id="9785340at2"/>
<evidence type="ECO:0000256" key="1">
    <source>
        <dbReference type="ARBA" id="ARBA00022670"/>
    </source>
</evidence>
<evidence type="ECO:0000313" key="10">
    <source>
        <dbReference type="Proteomes" id="UP000284824"/>
    </source>
</evidence>
<dbReference type="PANTHER" id="PTHR34978:SF3">
    <property type="entry name" value="SLR0241 PROTEIN"/>
    <property type="match status" value="1"/>
</dbReference>